<dbReference type="AlphaFoldDB" id="A0A024UKI0"/>
<dbReference type="PRINTS" id="PR00371">
    <property type="entry name" value="FPNCR"/>
</dbReference>
<comment type="cofactor">
    <cofactor evidence="1 10 11">
        <name>FAD</name>
        <dbReference type="ChEBI" id="CHEBI:57692"/>
    </cofactor>
</comment>
<feature type="binding site" evidence="10">
    <location>
        <position position="116"/>
    </location>
    <ligand>
        <name>FAD</name>
        <dbReference type="ChEBI" id="CHEBI:57692"/>
    </ligand>
</feature>
<dbReference type="Gene3D" id="2.40.30.10">
    <property type="entry name" value="Translation factors"/>
    <property type="match status" value="1"/>
</dbReference>
<sequence length="309" mass="33813">MMMLVRLTQRAVRKQQASLVALAVEPHAKASSASMGVLVGASALMLASFSTAASNDHALNPNEWRSFRVYSNERLNHNTHKLRLEFPEEDQTSGLTVASFLLTKAHLNGKTVIRPYTPTSANSQKGHLELIVKGYPTGTMSKHLVNLKAGDHIDVKGPNIKFTYKPNSRKHIAMVAGGSGITPMLQVALEILRNPEDNTDVTLIFANDTEEDIILRDELASYEQIYPGLKVINVLSKPSASWTGYTGYVTKDILEKHLPGPSTDNLVLVCGPPGFMHAVSGGKAKDYSQGQVEGILKDLHYTSETVFKF</sequence>
<dbReference type="Pfam" id="PF00970">
    <property type="entry name" value="FAD_binding_6"/>
    <property type="match status" value="1"/>
</dbReference>
<feature type="binding site" evidence="10">
    <location>
        <position position="140"/>
    </location>
    <ligand>
        <name>FAD</name>
        <dbReference type="ChEBI" id="CHEBI:57692"/>
    </ligand>
</feature>
<feature type="binding site" evidence="10">
    <location>
        <position position="182"/>
    </location>
    <ligand>
        <name>FAD</name>
        <dbReference type="ChEBI" id="CHEBI:57692"/>
    </ligand>
</feature>
<evidence type="ECO:0000256" key="7">
    <source>
        <dbReference type="ARBA" id="ARBA00023027"/>
    </source>
</evidence>
<evidence type="ECO:0000256" key="5">
    <source>
        <dbReference type="ARBA" id="ARBA00022827"/>
    </source>
</evidence>
<dbReference type="VEuPathDB" id="FungiDB:H310_02881"/>
<dbReference type="GO" id="GO:0005739">
    <property type="term" value="C:mitochondrion"/>
    <property type="evidence" value="ECO:0007669"/>
    <property type="project" value="UniProtKB-SubCell"/>
</dbReference>
<dbReference type="eggNOG" id="KOG0534">
    <property type="taxonomic scope" value="Eukaryota"/>
</dbReference>
<feature type="domain" description="FAD-binding FR-type" evidence="12">
    <location>
        <begin position="62"/>
        <end position="165"/>
    </location>
</feature>
<proteinExistence type="inferred from homology"/>
<feature type="binding site" evidence="10">
    <location>
        <position position="133"/>
    </location>
    <ligand>
        <name>FAD</name>
        <dbReference type="ChEBI" id="CHEBI:57692"/>
    </ligand>
</feature>
<evidence type="ECO:0000259" key="12">
    <source>
        <dbReference type="PROSITE" id="PS51384"/>
    </source>
</evidence>
<feature type="binding site" evidence="10">
    <location>
        <position position="131"/>
    </location>
    <ligand>
        <name>FAD</name>
        <dbReference type="ChEBI" id="CHEBI:57692"/>
    </ligand>
</feature>
<dbReference type="InterPro" id="IPR001834">
    <property type="entry name" value="CBR-like"/>
</dbReference>
<dbReference type="PANTHER" id="PTHR19370">
    <property type="entry name" value="NADH-CYTOCHROME B5 REDUCTASE"/>
    <property type="match status" value="1"/>
</dbReference>
<comment type="subcellular location">
    <subcellularLocation>
        <location evidence="2">Mitochondrion</location>
    </subcellularLocation>
</comment>
<dbReference type="InterPro" id="IPR001433">
    <property type="entry name" value="OxRdtase_FAD/NAD-bd"/>
</dbReference>
<keyword evidence="5 10" id="KW-0274">FAD</keyword>
<keyword evidence="8" id="KW-0496">Mitochondrion</keyword>
<dbReference type="PRINTS" id="PR00406">
    <property type="entry name" value="CYTB5RDTASE"/>
</dbReference>
<dbReference type="STRING" id="157072.A0A024UKI0"/>
<evidence type="ECO:0000256" key="8">
    <source>
        <dbReference type="ARBA" id="ARBA00023128"/>
    </source>
</evidence>
<dbReference type="EC" id="1.6.2.2" evidence="11"/>
<dbReference type="EMBL" id="KI913955">
    <property type="protein sequence ID" value="ETW06700.1"/>
    <property type="molecule type" value="Genomic_DNA"/>
</dbReference>
<evidence type="ECO:0000256" key="1">
    <source>
        <dbReference type="ARBA" id="ARBA00001974"/>
    </source>
</evidence>
<gene>
    <name evidence="13" type="ORF">H310_02881</name>
</gene>
<dbReference type="CDD" id="cd06183">
    <property type="entry name" value="cyt_b5_reduct_like"/>
    <property type="match status" value="1"/>
</dbReference>
<dbReference type="OrthoDB" id="432685at2759"/>
<dbReference type="FunFam" id="2.40.30.10:FF:000032">
    <property type="entry name" value="NADH-cytochrome b5 reductase"/>
    <property type="match status" value="1"/>
</dbReference>
<feature type="binding site" evidence="10">
    <location>
        <position position="115"/>
    </location>
    <ligand>
        <name>FAD</name>
        <dbReference type="ChEBI" id="CHEBI:57692"/>
    </ligand>
</feature>
<dbReference type="InterPro" id="IPR017938">
    <property type="entry name" value="Riboflavin_synthase-like_b-brl"/>
</dbReference>
<dbReference type="InterPro" id="IPR008333">
    <property type="entry name" value="Cbr1-like_FAD-bd_dom"/>
</dbReference>
<dbReference type="Gene3D" id="3.40.50.80">
    <property type="entry name" value="Nucleotide-binding domain of ferredoxin-NADP reductase (FNR) module"/>
    <property type="match status" value="1"/>
</dbReference>
<dbReference type="InterPro" id="IPR017927">
    <property type="entry name" value="FAD-bd_FR_type"/>
</dbReference>
<dbReference type="InterPro" id="IPR039261">
    <property type="entry name" value="FNR_nucleotide-bd"/>
</dbReference>
<evidence type="ECO:0000256" key="6">
    <source>
        <dbReference type="ARBA" id="ARBA00023002"/>
    </source>
</evidence>
<feature type="binding site" evidence="10">
    <location>
        <position position="114"/>
    </location>
    <ligand>
        <name>FAD</name>
        <dbReference type="ChEBI" id="CHEBI:57692"/>
    </ligand>
</feature>
<dbReference type="InterPro" id="IPR001709">
    <property type="entry name" value="Flavoprot_Pyr_Nucl_cyt_Rdtase"/>
</dbReference>
<comment type="similarity">
    <text evidence="3 11">Belongs to the flavoprotein pyridine nucleotide cytochrome reductase family.</text>
</comment>
<dbReference type="RefSeq" id="XP_008864775.1">
    <property type="nucleotide sequence ID" value="XM_008866553.1"/>
</dbReference>
<keyword evidence="6 11" id="KW-0560">Oxidoreductase</keyword>
<comment type="catalytic activity">
    <reaction evidence="9 11">
        <text>2 Fe(III)-[cytochrome b5] + NADH = 2 Fe(II)-[cytochrome b5] + NAD(+) + H(+)</text>
        <dbReference type="Rhea" id="RHEA:46680"/>
        <dbReference type="Rhea" id="RHEA-COMP:10438"/>
        <dbReference type="Rhea" id="RHEA-COMP:10439"/>
        <dbReference type="ChEBI" id="CHEBI:15378"/>
        <dbReference type="ChEBI" id="CHEBI:29033"/>
        <dbReference type="ChEBI" id="CHEBI:29034"/>
        <dbReference type="ChEBI" id="CHEBI:57540"/>
        <dbReference type="ChEBI" id="CHEBI:57945"/>
        <dbReference type="EC" id="1.6.2.2"/>
    </reaction>
</comment>
<evidence type="ECO:0000256" key="9">
    <source>
        <dbReference type="ARBA" id="ARBA00047682"/>
    </source>
</evidence>
<dbReference type="SUPFAM" id="SSF63380">
    <property type="entry name" value="Riboflavin synthase domain-like"/>
    <property type="match status" value="1"/>
</dbReference>
<evidence type="ECO:0000256" key="3">
    <source>
        <dbReference type="ARBA" id="ARBA00006105"/>
    </source>
</evidence>
<dbReference type="GO" id="GO:0090524">
    <property type="term" value="F:cytochrome-b5 reductase activity, acting on NADH"/>
    <property type="evidence" value="ECO:0007669"/>
    <property type="project" value="UniProtKB-EC"/>
</dbReference>
<protein>
    <recommendedName>
        <fullName evidence="11">NADH-cytochrome b5 reductase</fullName>
        <ecNumber evidence="11">1.6.2.2</ecNumber>
    </recommendedName>
</protein>
<organism evidence="13">
    <name type="scientific">Aphanomyces invadans</name>
    <dbReference type="NCBI Taxonomy" id="157072"/>
    <lineage>
        <taxon>Eukaryota</taxon>
        <taxon>Sar</taxon>
        <taxon>Stramenopiles</taxon>
        <taxon>Oomycota</taxon>
        <taxon>Saprolegniomycetes</taxon>
        <taxon>Saprolegniales</taxon>
        <taxon>Verrucalvaceae</taxon>
        <taxon>Aphanomyces</taxon>
    </lineage>
</organism>
<keyword evidence="7 11" id="KW-0520">NAD</keyword>
<feature type="binding site" evidence="10">
    <location>
        <position position="141"/>
    </location>
    <ligand>
        <name>FAD</name>
        <dbReference type="ChEBI" id="CHEBI:57692"/>
    </ligand>
</feature>
<keyword evidence="4 10" id="KW-0285">Flavoprotein</keyword>
<name>A0A024UKI0_9STRA</name>
<dbReference type="SUPFAM" id="SSF52343">
    <property type="entry name" value="Ferredoxin reductase-like, C-terminal NADP-linked domain"/>
    <property type="match status" value="1"/>
</dbReference>
<accession>A0A024UKI0</accession>
<evidence type="ECO:0000313" key="13">
    <source>
        <dbReference type="EMBL" id="ETW06700.1"/>
    </source>
</evidence>
<dbReference type="PANTHER" id="PTHR19370:SF171">
    <property type="entry name" value="NADH-CYTOCHROME B5 REDUCTASE 2"/>
    <property type="match status" value="1"/>
</dbReference>
<evidence type="ECO:0000256" key="2">
    <source>
        <dbReference type="ARBA" id="ARBA00004173"/>
    </source>
</evidence>
<evidence type="ECO:0000256" key="4">
    <source>
        <dbReference type="ARBA" id="ARBA00022630"/>
    </source>
</evidence>
<dbReference type="FunFam" id="3.40.50.80:FF:000009">
    <property type="entry name" value="NADH-cytochrome b5 reductase"/>
    <property type="match status" value="1"/>
</dbReference>
<dbReference type="PROSITE" id="PS51384">
    <property type="entry name" value="FAD_FR"/>
    <property type="match status" value="1"/>
</dbReference>
<reference evidence="13" key="1">
    <citation type="submission" date="2013-12" db="EMBL/GenBank/DDBJ databases">
        <title>The Genome Sequence of Aphanomyces invadans NJM9701.</title>
        <authorList>
            <consortium name="The Broad Institute Genomics Platform"/>
            <person name="Russ C."/>
            <person name="Tyler B."/>
            <person name="van West P."/>
            <person name="Dieguez-Uribeondo J."/>
            <person name="Young S.K."/>
            <person name="Zeng Q."/>
            <person name="Gargeya S."/>
            <person name="Fitzgerald M."/>
            <person name="Abouelleil A."/>
            <person name="Alvarado L."/>
            <person name="Chapman S.B."/>
            <person name="Gainer-Dewar J."/>
            <person name="Goldberg J."/>
            <person name="Griggs A."/>
            <person name="Gujja S."/>
            <person name="Hansen M."/>
            <person name="Howarth C."/>
            <person name="Imamovic A."/>
            <person name="Ireland A."/>
            <person name="Larimer J."/>
            <person name="McCowan C."/>
            <person name="Murphy C."/>
            <person name="Pearson M."/>
            <person name="Poon T.W."/>
            <person name="Priest M."/>
            <person name="Roberts A."/>
            <person name="Saif S."/>
            <person name="Shea T."/>
            <person name="Sykes S."/>
            <person name="Wortman J."/>
            <person name="Nusbaum C."/>
            <person name="Birren B."/>
        </authorList>
    </citation>
    <scope>NUCLEOTIDE SEQUENCE [LARGE SCALE GENOMIC DNA]</scope>
    <source>
        <strain evidence="13">NJM9701</strain>
    </source>
</reference>
<evidence type="ECO:0000256" key="10">
    <source>
        <dbReference type="PIRSR" id="PIRSR601834-1"/>
    </source>
</evidence>
<evidence type="ECO:0000256" key="11">
    <source>
        <dbReference type="RuleBase" id="RU361226"/>
    </source>
</evidence>
<dbReference type="GeneID" id="20079931"/>
<dbReference type="Pfam" id="PF00175">
    <property type="entry name" value="NAD_binding_1"/>
    <property type="match status" value="1"/>
</dbReference>